<evidence type="ECO:0000256" key="4">
    <source>
        <dbReference type="PROSITE-ProRule" id="PRU00433"/>
    </source>
</evidence>
<protein>
    <submittedName>
        <fullName evidence="7">C-type cytochrome</fullName>
    </submittedName>
</protein>
<dbReference type="Proteomes" id="UP001595604">
    <property type="component" value="Unassembled WGS sequence"/>
</dbReference>
<dbReference type="InterPro" id="IPR036909">
    <property type="entry name" value="Cyt_c-like_dom_sf"/>
</dbReference>
<evidence type="ECO:0000259" key="6">
    <source>
        <dbReference type="PROSITE" id="PS51007"/>
    </source>
</evidence>
<evidence type="ECO:0000313" key="7">
    <source>
        <dbReference type="EMBL" id="MFC3173438.1"/>
    </source>
</evidence>
<dbReference type="InterPro" id="IPR009056">
    <property type="entry name" value="Cyt_c-like_dom"/>
</dbReference>
<feature type="domain" description="Cytochrome c" evidence="6">
    <location>
        <begin position="38"/>
        <end position="119"/>
    </location>
</feature>
<name>A0ABV7IRW7_9SPHN</name>
<evidence type="ECO:0000256" key="2">
    <source>
        <dbReference type="ARBA" id="ARBA00022723"/>
    </source>
</evidence>
<keyword evidence="5" id="KW-0732">Signal</keyword>
<reference evidence="8" key="1">
    <citation type="journal article" date="2019" name="Int. J. Syst. Evol. Microbiol.">
        <title>The Global Catalogue of Microorganisms (GCM) 10K type strain sequencing project: providing services to taxonomists for standard genome sequencing and annotation.</title>
        <authorList>
            <consortium name="The Broad Institute Genomics Platform"/>
            <consortium name="The Broad Institute Genome Sequencing Center for Infectious Disease"/>
            <person name="Wu L."/>
            <person name="Ma J."/>
        </authorList>
    </citation>
    <scope>NUCLEOTIDE SEQUENCE [LARGE SCALE GENOMIC DNA]</scope>
    <source>
        <strain evidence="8">KCTC 42984</strain>
    </source>
</reference>
<gene>
    <name evidence="7" type="ORF">ACFOD9_04150</name>
</gene>
<dbReference type="RefSeq" id="WP_379508823.1">
    <property type="nucleotide sequence ID" value="NZ_JBHRTQ010000004.1"/>
</dbReference>
<dbReference type="SUPFAM" id="SSF46626">
    <property type="entry name" value="Cytochrome c"/>
    <property type="match status" value="1"/>
</dbReference>
<proteinExistence type="predicted"/>
<organism evidence="7 8">
    <name type="scientific">Novosphingobium bradum</name>
    <dbReference type="NCBI Taxonomy" id="1737444"/>
    <lineage>
        <taxon>Bacteria</taxon>
        <taxon>Pseudomonadati</taxon>
        <taxon>Pseudomonadota</taxon>
        <taxon>Alphaproteobacteria</taxon>
        <taxon>Sphingomonadales</taxon>
        <taxon>Sphingomonadaceae</taxon>
        <taxon>Novosphingobium</taxon>
    </lineage>
</organism>
<sequence>MPKFSAVRPAILIAAAAALACTGGAPLAAKPRPAQLSAAATRGLAFAQAHCTGCHAITANGTSPNPEAPPWDDVANREGLTARTFAAFLADAHNYPAAMDFTVQHGAIRDLSAYMLTLRKPGYRPTR</sequence>
<dbReference type="Pfam" id="PF00034">
    <property type="entry name" value="Cytochrom_C"/>
    <property type="match status" value="1"/>
</dbReference>
<dbReference type="Gene3D" id="1.10.760.10">
    <property type="entry name" value="Cytochrome c-like domain"/>
    <property type="match status" value="1"/>
</dbReference>
<keyword evidence="1 4" id="KW-0349">Heme</keyword>
<keyword evidence="3 4" id="KW-0408">Iron</keyword>
<evidence type="ECO:0000256" key="3">
    <source>
        <dbReference type="ARBA" id="ARBA00023004"/>
    </source>
</evidence>
<dbReference type="EMBL" id="JBHRTQ010000004">
    <property type="protein sequence ID" value="MFC3173438.1"/>
    <property type="molecule type" value="Genomic_DNA"/>
</dbReference>
<keyword evidence="2 4" id="KW-0479">Metal-binding</keyword>
<dbReference type="PROSITE" id="PS51007">
    <property type="entry name" value="CYTC"/>
    <property type="match status" value="1"/>
</dbReference>
<feature type="signal peptide" evidence="5">
    <location>
        <begin position="1"/>
        <end position="20"/>
    </location>
</feature>
<keyword evidence="8" id="KW-1185">Reference proteome</keyword>
<dbReference type="PROSITE" id="PS51257">
    <property type="entry name" value="PROKAR_LIPOPROTEIN"/>
    <property type="match status" value="1"/>
</dbReference>
<feature type="chain" id="PRO_5047066937" evidence="5">
    <location>
        <begin position="21"/>
        <end position="127"/>
    </location>
</feature>
<evidence type="ECO:0000313" key="8">
    <source>
        <dbReference type="Proteomes" id="UP001595604"/>
    </source>
</evidence>
<comment type="caution">
    <text evidence="7">The sequence shown here is derived from an EMBL/GenBank/DDBJ whole genome shotgun (WGS) entry which is preliminary data.</text>
</comment>
<accession>A0ABV7IRW7</accession>
<evidence type="ECO:0000256" key="1">
    <source>
        <dbReference type="ARBA" id="ARBA00022617"/>
    </source>
</evidence>
<evidence type="ECO:0000256" key="5">
    <source>
        <dbReference type="SAM" id="SignalP"/>
    </source>
</evidence>